<keyword evidence="1" id="KW-0812">Transmembrane</keyword>
<feature type="transmembrane region" description="Helical" evidence="1">
    <location>
        <begin position="101"/>
        <end position="123"/>
    </location>
</feature>
<organism evidence="2 3">
    <name type="scientific">Flavobacterium ginsengisoli</name>
    <dbReference type="NCBI Taxonomy" id="871694"/>
    <lineage>
        <taxon>Bacteria</taxon>
        <taxon>Pseudomonadati</taxon>
        <taxon>Bacteroidota</taxon>
        <taxon>Flavobacteriia</taxon>
        <taxon>Flavobacteriales</taxon>
        <taxon>Flavobacteriaceae</taxon>
        <taxon>Flavobacterium</taxon>
    </lineage>
</organism>
<keyword evidence="1" id="KW-0472">Membrane</keyword>
<proteinExistence type="predicted"/>
<gene>
    <name evidence="2" type="ORF">GCM10022422_09120</name>
</gene>
<protein>
    <recommendedName>
        <fullName evidence="4">GtrA-like protein domain-containing protein</fullName>
    </recommendedName>
</protein>
<dbReference type="Proteomes" id="UP001501367">
    <property type="component" value="Unassembled WGS sequence"/>
</dbReference>
<keyword evidence="3" id="KW-1185">Reference proteome</keyword>
<keyword evidence="1" id="KW-1133">Transmembrane helix</keyword>
<evidence type="ECO:0000313" key="3">
    <source>
        <dbReference type="Proteomes" id="UP001501367"/>
    </source>
</evidence>
<feature type="transmembrane region" description="Helical" evidence="1">
    <location>
        <begin position="144"/>
        <end position="164"/>
    </location>
</feature>
<name>A0ABP7F209_9FLAO</name>
<dbReference type="EMBL" id="BAABDT010000001">
    <property type="protein sequence ID" value="GAA3729233.1"/>
    <property type="molecule type" value="Genomic_DNA"/>
</dbReference>
<evidence type="ECO:0000256" key="1">
    <source>
        <dbReference type="SAM" id="Phobius"/>
    </source>
</evidence>
<evidence type="ECO:0008006" key="4">
    <source>
        <dbReference type="Google" id="ProtNLM"/>
    </source>
</evidence>
<reference evidence="3" key="1">
    <citation type="journal article" date="2019" name="Int. J. Syst. Evol. Microbiol.">
        <title>The Global Catalogue of Microorganisms (GCM) 10K type strain sequencing project: providing services to taxonomists for standard genome sequencing and annotation.</title>
        <authorList>
            <consortium name="The Broad Institute Genomics Platform"/>
            <consortium name="The Broad Institute Genome Sequencing Center for Infectious Disease"/>
            <person name="Wu L."/>
            <person name="Ma J."/>
        </authorList>
    </citation>
    <scope>NUCLEOTIDE SEQUENCE [LARGE SCALE GENOMIC DNA]</scope>
    <source>
        <strain evidence="3">JCM 17336</strain>
    </source>
</reference>
<accession>A0ABP7F209</accession>
<comment type="caution">
    <text evidence="2">The sequence shown here is derived from an EMBL/GenBank/DDBJ whole genome shotgun (WGS) entry which is preliminary data.</text>
</comment>
<sequence>MAPCWCELHAREPKFGYKKKISTNRTLALAGGIGTINIFKTICGMNAYKEFWLGYAVSRYNQLKKYEKDPVVDIFMHVSFVQSVNLNTVLCLICKLLDLELIYYLYAMIAGCLGLLAFNFLWYSKLDIKKKEGLKTKKPMFSLLVYKLYSLFSTVFFGLTVYFLRQGT</sequence>
<evidence type="ECO:0000313" key="2">
    <source>
        <dbReference type="EMBL" id="GAA3729233.1"/>
    </source>
</evidence>